<organism evidence="1">
    <name type="scientific">Siphoviridae sp. ctekV29</name>
    <dbReference type="NCBI Taxonomy" id="2826406"/>
    <lineage>
        <taxon>Viruses</taxon>
        <taxon>Duplodnaviria</taxon>
        <taxon>Heunggongvirae</taxon>
        <taxon>Uroviricota</taxon>
        <taxon>Caudoviricetes</taxon>
    </lineage>
</organism>
<sequence length="214" mass="24462">MGRNRNDNYRGHEMTPRQKRQYLEGLGKTAMAPRKSWLGKSILLTDIQSGWVKSLLTVWGESVRGGTAPAKLCGYSCWNVISGKNWSDKALERFTAALNQAREEGFRGEQAMRRARSILWPEPPVSVIDAAMCSDDAKFIEDVVLQAFDLKDPVYIVGRQYYTTRKKIADITRDLQSLAPWLTDSEARKRVRWCLEIFRAKVFLSARKSLKENS</sequence>
<name>A0A8S5QMD7_9CAUD</name>
<protein>
    <submittedName>
        <fullName evidence="1">Uncharacterized protein</fullName>
    </submittedName>
</protein>
<accession>A0A8S5QMD7</accession>
<evidence type="ECO:0000313" key="1">
    <source>
        <dbReference type="EMBL" id="DAE20232.1"/>
    </source>
</evidence>
<proteinExistence type="predicted"/>
<reference evidence="1" key="1">
    <citation type="journal article" date="2021" name="Proc. Natl. Acad. Sci. U.S.A.">
        <title>A Catalog of Tens of Thousands of Viruses from Human Metagenomes Reveals Hidden Associations with Chronic Diseases.</title>
        <authorList>
            <person name="Tisza M.J."/>
            <person name="Buck C.B."/>
        </authorList>
    </citation>
    <scope>NUCLEOTIDE SEQUENCE</scope>
    <source>
        <strain evidence="1">CtekV29</strain>
    </source>
</reference>
<dbReference type="EMBL" id="BK015690">
    <property type="protein sequence ID" value="DAE20232.1"/>
    <property type="molecule type" value="Genomic_DNA"/>
</dbReference>